<keyword evidence="3" id="KW-0269">Exonuclease</keyword>
<dbReference type="InterPro" id="IPR029052">
    <property type="entry name" value="Metallo-depent_PP-like"/>
</dbReference>
<dbReference type="InterPro" id="IPR004843">
    <property type="entry name" value="Calcineurin-like_PHP"/>
</dbReference>
<dbReference type="CDD" id="cd00840">
    <property type="entry name" value="MPP_Mre11_N"/>
    <property type="match status" value="1"/>
</dbReference>
<evidence type="ECO:0000313" key="4">
    <source>
        <dbReference type="Proteomes" id="UP000192468"/>
    </source>
</evidence>
<dbReference type="AlphaFoldDB" id="A0A1W1XKH3"/>
<sequence length="449" mass="51710">MTFPIKFIHAADIHLGSMLNVSNENITNEFNIFNDGVYEAFKTIIDYAIMYKVDFLLISGDLYDRDSISIRANNFFIHQCERLLKENIKVFIIAGNHDSFISKKELFAIPSNVFICESESISQFEVRNDKSEVIARICGQSYRGKADSRKMYSHYNPPKDGIYNIALLHTEMESKSLNYVPCSLDNLKANEKIDYWALGHIHKANVLNAEKPTIAFSGVIQGRDIGENGMKGCILVEVNETGNTDVKFLPTSKVIWNKIEVDINKDSGDIPKNLTELINLIENKAKVLIQTKLKIPNGFKYEENLETTITGYSIRWVITGKGKLKDIFDESTDDIEEIIIEELNSRLMKISPFVYTDSIDVRLENSFEEYEDLINNNATLKKLSEVIEKIDENSEFKKNIIESFGQVWEKEFDIENINNFKAQLEDEDFKKILNNARQRIVTRFIKENR</sequence>
<evidence type="ECO:0000259" key="2">
    <source>
        <dbReference type="Pfam" id="PF00149"/>
    </source>
</evidence>
<dbReference type="RefSeq" id="WP_084115998.1">
    <property type="nucleotide sequence ID" value="NZ_FWXH01000007.1"/>
</dbReference>
<dbReference type="PANTHER" id="PTHR30337:SF7">
    <property type="entry name" value="PHOSPHOESTERASE"/>
    <property type="match status" value="1"/>
</dbReference>
<name>A0A1W1XKH3_9CLOT</name>
<dbReference type="OrthoDB" id="9773856at2"/>
<reference evidence="3 4" key="1">
    <citation type="submission" date="2017-04" db="EMBL/GenBank/DDBJ databases">
        <authorList>
            <person name="Afonso C.L."/>
            <person name="Miller P.J."/>
            <person name="Scott M.A."/>
            <person name="Spackman E."/>
            <person name="Goraichik I."/>
            <person name="Dimitrov K.M."/>
            <person name="Suarez D.L."/>
            <person name="Swayne D.E."/>
        </authorList>
    </citation>
    <scope>NUCLEOTIDE SEQUENCE [LARGE SCALE GENOMIC DNA]</scope>
    <source>
        <strain evidence="3 4">DSM 12555</strain>
    </source>
</reference>
<dbReference type="PIRSF" id="PIRSF033091">
    <property type="entry name" value="Pesterase_YhaO"/>
    <property type="match status" value="1"/>
</dbReference>
<dbReference type="Proteomes" id="UP000192468">
    <property type="component" value="Unassembled WGS sequence"/>
</dbReference>
<organism evidence="3 4">
    <name type="scientific">Clostridium acidisoli DSM 12555</name>
    <dbReference type="NCBI Taxonomy" id="1121291"/>
    <lineage>
        <taxon>Bacteria</taxon>
        <taxon>Bacillati</taxon>
        <taxon>Bacillota</taxon>
        <taxon>Clostridia</taxon>
        <taxon>Eubacteriales</taxon>
        <taxon>Clostridiaceae</taxon>
        <taxon>Clostridium</taxon>
    </lineage>
</organism>
<dbReference type="SUPFAM" id="SSF56300">
    <property type="entry name" value="Metallo-dependent phosphatases"/>
    <property type="match status" value="1"/>
</dbReference>
<dbReference type="EMBL" id="FWXH01000007">
    <property type="protein sequence ID" value="SMC24479.1"/>
    <property type="molecule type" value="Genomic_DNA"/>
</dbReference>
<dbReference type="Gene3D" id="3.60.21.10">
    <property type="match status" value="1"/>
</dbReference>
<gene>
    <name evidence="3" type="ORF">SAMN02745134_02178</name>
</gene>
<dbReference type="InterPro" id="IPR050535">
    <property type="entry name" value="DNA_Repair-Maintenance_Comp"/>
</dbReference>
<proteinExistence type="predicted"/>
<dbReference type="InterPro" id="IPR014576">
    <property type="entry name" value="Pesterase_YhaO"/>
</dbReference>
<keyword evidence="1" id="KW-0378">Hydrolase</keyword>
<keyword evidence="3" id="KW-0540">Nuclease</keyword>
<dbReference type="Pfam" id="PF00149">
    <property type="entry name" value="Metallophos"/>
    <property type="match status" value="1"/>
</dbReference>
<accession>A0A1W1XKH3</accession>
<feature type="domain" description="Calcineurin-like phosphoesterase" evidence="2">
    <location>
        <begin position="5"/>
        <end position="203"/>
    </location>
</feature>
<protein>
    <submittedName>
        <fullName evidence="3">DNA repair exonuclease SbcCD nuclease subunit</fullName>
    </submittedName>
</protein>
<evidence type="ECO:0000313" key="3">
    <source>
        <dbReference type="EMBL" id="SMC24479.1"/>
    </source>
</evidence>
<keyword evidence="4" id="KW-1185">Reference proteome</keyword>
<dbReference type="STRING" id="1121291.SAMN02745134_02178"/>
<dbReference type="PANTHER" id="PTHR30337">
    <property type="entry name" value="COMPONENT OF ATP-DEPENDENT DSDNA EXONUCLEASE"/>
    <property type="match status" value="1"/>
</dbReference>
<dbReference type="GO" id="GO:0004527">
    <property type="term" value="F:exonuclease activity"/>
    <property type="evidence" value="ECO:0007669"/>
    <property type="project" value="UniProtKB-KW"/>
</dbReference>
<evidence type="ECO:0000256" key="1">
    <source>
        <dbReference type="ARBA" id="ARBA00022801"/>
    </source>
</evidence>
<dbReference type="InterPro" id="IPR041796">
    <property type="entry name" value="Mre11_N"/>
</dbReference>